<feature type="transmembrane region" description="Helical" evidence="1">
    <location>
        <begin position="165"/>
        <end position="188"/>
    </location>
</feature>
<keyword evidence="1" id="KW-0472">Membrane</keyword>
<dbReference type="PANTHER" id="PTHR40465:SF1">
    <property type="entry name" value="DUF6534 DOMAIN-CONTAINING PROTEIN"/>
    <property type="match status" value="1"/>
</dbReference>
<dbReference type="InParanoid" id="A0A165B070"/>
<feature type="transmembrane region" description="Helical" evidence="1">
    <location>
        <begin position="132"/>
        <end position="153"/>
    </location>
</feature>
<dbReference type="RefSeq" id="XP_040757721.1">
    <property type="nucleotide sequence ID" value="XM_040911773.1"/>
</dbReference>
<keyword evidence="1" id="KW-0812">Transmembrane</keyword>
<evidence type="ECO:0000259" key="2">
    <source>
        <dbReference type="Pfam" id="PF20152"/>
    </source>
</evidence>
<dbReference type="OrthoDB" id="3268207at2759"/>
<feature type="transmembrane region" description="Helical" evidence="1">
    <location>
        <begin position="88"/>
        <end position="112"/>
    </location>
</feature>
<evidence type="ECO:0000313" key="3">
    <source>
        <dbReference type="EMBL" id="KZS99980.1"/>
    </source>
</evidence>
<feature type="transmembrane region" description="Helical" evidence="1">
    <location>
        <begin position="51"/>
        <end position="76"/>
    </location>
</feature>
<keyword evidence="4" id="KW-1185">Reference proteome</keyword>
<proteinExistence type="predicted"/>
<gene>
    <name evidence="3" type="ORF">LAESUDRAFT_753411</name>
</gene>
<evidence type="ECO:0000256" key="1">
    <source>
        <dbReference type="SAM" id="Phobius"/>
    </source>
</evidence>
<dbReference type="Pfam" id="PF20152">
    <property type="entry name" value="DUF6534"/>
    <property type="match status" value="1"/>
</dbReference>
<dbReference type="EMBL" id="KV427703">
    <property type="protein sequence ID" value="KZS99980.1"/>
    <property type="molecule type" value="Genomic_DNA"/>
</dbReference>
<protein>
    <recommendedName>
        <fullName evidence="2">DUF6534 domain-containing protein</fullName>
    </recommendedName>
</protein>
<accession>A0A165B070</accession>
<dbReference type="InterPro" id="IPR045339">
    <property type="entry name" value="DUF6534"/>
</dbReference>
<feature type="transmembrane region" description="Helical" evidence="1">
    <location>
        <begin position="276"/>
        <end position="297"/>
    </location>
</feature>
<sequence length="366" mass="39754">MTMPHAHIGLLSAMSHHDIDVTSHPEFGTILLTPVLSLLCLSMEPLLGDSLGAVFVGNIIAAVIYGITNVQAYIYYKQSTHDPIYLKCLVFFLWSIDGLHLIVITHLVYTYAVRDFGNIFALLKPTCILGHTRSAVTQVLVTAISDGLIRGFFGHRVWKLRVKNVLGVVVVTGIVVSSVLAFVAAVILGAKMYRASTYGELYDISWVIYVGLAACVVADVLIAASQCFLLRARRTSVARSRSVVRVLMLYSINTGSLTSLCELACLITYAVMPDNFIYMGIYFTLTKFFFNSLLATLNAREGLRRKIGGGLVAIPLVQSPGSSAQQSSGQTHGIQVHTTVEVKADGCSRESLPWKAPIATDDPLGP</sequence>
<evidence type="ECO:0000313" key="4">
    <source>
        <dbReference type="Proteomes" id="UP000076871"/>
    </source>
</evidence>
<name>A0A165B070_9APHY</name>
<dbReference type="GeneID" id="63828801"/>
<dbReference type="Proteomes" id="UP000076871">
    <property type="component" value="Unassembled WGS sequence"/>
</dbReference>
<feature type="transmembrane region" description="Helical" evidence="1">
    <location>
        <begin position="242"/>
        <end position="270"/>
    </location>
</feature>
<dbReference type="AlphaFoldDB" id="A0A165B070"/>
<feature type="transmembrane region" description="Helical" evidence="1">
    <location>
        <begin position="208"/>
        <end position="230"/>
    </location>
</feature>
<feature type="domain" description="DUF6534" evidence="2">
    <location>
        <begin position="216"/>
        <end position="301"/>
    </location>
</feature>
<keyword evidence="1" id="KW-1133">Transmembrane helix</keyword>
<dbReference type="STRING" id="1314785.A0A165B070"/>
<dbReference type="PANTHER" id="PTHR40465">
    <property type="entry name" value="CHROMOSOME 1, WHOLE GENOME SHOTGUN SEQUENCE"/>
    <property type="match status" value="1"/>
</dbReference>
<organism evidence="3 4">
    <name type="scientific">Laetiporus sulphureus 93-53</name>
    <dbReference type="NCBI Taxonomy" id="1314785"/>
    <lineage>
        <taxon>Eukaryota</taxon>
        <taxon>Fungi</taxon>
        <taxon>Dikarya</taxon>
        <taxon>Basidiomycota</taxon>
        <taxon>Agaricomycotina</taxon>
        <taxon>Agaricomycetes</taxon>
        <taxon>Polyporales</taxon>
        <taxon>Laetiporus</taxon>
    </lineage>
</organism>
<reference evidence="3 4" key="1">
    <citation type="journal article" date="2016" name="Mol. Biol. Evol.">
        <title>Comparative Genomics of Early-Diverging Mushroom-Forming Fungi Provides Insights into the Origins of Lignocellulose Decay Capabilities.</title>
        <authorList>
            <person name="Nagy L.G."/>
            <person name="Riley R."/>
            <person name="Tritt A."/>
            <person name="Adam C."/>
            <person name="Daum C."/>
            <person name="Floudas D."/>
            <person name="Sun H."/>
            <person name="Yadav J.S."/>
            <person name="Pangilinan J."/>
            <person name="Larsson K.H."/>
            <person name="Matsuura K."/>
            <person name="Barry K."/>
            <person name="Labutti K."/>
            <person name="Kuo R."/>
            <person name="Ohm R.A."/>
            <person name="Bhattacharya S.S."/>
            <person name="Shirouzu T."/>
            <person name="Yoshinaga Y."/>
            <person name="Martin F.M."/>
            <person name="Grigoriev I.V."/>
            <person name="Hibbett D.S."/>
        </authorList>
    </citation>
    <scope>NUCLEOTIDE SEQUENCE [LARGE SCALE GENOMIC DNA]</scope>
    <source>
        <strain evidence="3 4">93-53</strain>
    </source>
</reference>